<name>A0A9Q3DBI1_9BASI</name>
<dbReference type="OrthoDB" id="2518764at2759"/>
<evidence type="ECO:0000256" key="1">
    <source>
        <dbReference type="SAM" id="Phobius"/>
    </source>
</evidence>
<dbReference type="Proteomes" id="UP000765509">
    <property type="component" value="Unassembled WGS sequence"/>
</dbReference>
<keyword evidence="1" id="KW-1133">Transmembrane helix</keyword>
<reference evidence="2" key="1">
    <citation type="submission" date="2021-03" db="EMBL/GenBank/DDBJ databases">
        <title>Draft genome sequence of rust myrtle Austropuccinia psidii MF-1, a brazilian biotype.</title>
        <authorList>
            <person name="Quecine M.C."/>
            <person name="Pachon D.M.R."/>
            <person name="Bonatelli M.L."/>
            <person name="Correr F.H."/>
            <person name="Franceschini L.M."/>
            <person name="Leite T.F."/>
            <person name="Margarido G.R.A."/>
            <person name="Almeida C.A."/>
            <person name="Ferrarezi J.A."/>
            <person name="Labate C.A."/>
        </authorList>
    </citation>
    <scope>NUCLEOTIDE SEQUENCE</scope>
    <source>
        <strain evidence="2">MF-1</strain>
    </source>
</reference>
<dbReference type="AlphaFoldDB" id="A0A9Q3DBI1"/>
<protein>
    <submittedName>
        <fullName evidence="2">Uncharacterized protein</fullName>
    </submittedName>
</protein>
<feature type="transmembrane region" description="Helical" evidence="1">
    <location>
        <begin position="144"/>
        <end position="164"/>
    </location>
</feature>
<keyword evidence="1" id="KW-0812">Transmembrane</keyword>
<evidence type="ECO:0000313" key="3">
    <source>
        <dbReference type="Proteomes" id="UP000765509"/>
    </source>
</evidence>
<dbReference type="EMBL" id="AVOT02016003">
    <property type="protein sequence ID" value="MBW0500806.1"/>
    <property type="molecule type" value="Genomic_DNA"/>
</dbReference>
<accession>A0A9Q3DBI1</accession>
<evidence type="ECO:0000313" key="2">
    <source>
        <dbReference type="EMBL" id="MBW0500806.1"/>
    </source>
</evidence>
<comment type="caution">
    <text evidence="2">The sequence shown here is derived from an EMBL/GenBank/DDBJ whole genome shotgun (WGS) entry which is preliminary data.</text>
</comment>
<proteinExistence type="predicted"/>
<organism evidence="2 3">
    <name type="scientific">Austropuccinia psidii MF-1</name>
    <dbReference type="NCBI Taxonomy" id="1389203"/>
    <lineage>
        <taxon>Eukaryota</taxon>
        <taxon>Fungi</taxon>
        <taxon>Dikarya</taxon>
        <taxon>Basidiomycota</taxon>
        <taxon>Pucciniomycotina</taxon>
        <taxon>Pucciniomycetes</taxon>
        <taxon>Pucciniales</taxon>
        <taxon>Sphaerophragmiaceae</taxon>
        <taxon>Austropuccinia</taxon>
    </lineage>
</organism>
<sequence length="192" mass="21608">MNELSNQPISSLSDIQALEKLNSSNFFTLQRGIIWSLGMRNLRDMLIEPPSAIKIDPICLKKQEMVYHFIVGHLDDENYDRFVSDKDEESYNLWNNIKEPYASSSGENIASCFGKLFGIKFPPSSSILSEAISSFCSALKLLCGLSPSLFAAYIMVQVLAFYLLQLLPKTYRHVSTTVFHSIKVSAKIPTVE</sequence>
<keyword evidence="1" id="KW-0472">Membrane</keyword>
<gene>
    <name evidence="2" type="ORF">O181_040521</name>
</gene>
<keyword evidence="3" id="KW-1185">Reference proteome</keyword>